<evidence type="ECO:0000313" key="1">
    <source>
        <dbReference type="EMBL" id="KKM15949.1"/>
    </source>
</evidence>
<dbReference type="EMBL" id="LAZR01014786">
    <property type="protein sequence ID" value="KKM15949.1"/>
    <property type="molecule type" value="Genomic_DNA"/>
</dbReference>
<sequence length="40" mass="4745">MDWVEDSSLATKMLRDLGEEIWIDKHLPHVTELIYCLTRS</sequence>
<gene>
    <name evidence="1" type="ORF">LCGC14_1690710</name>
</gene>
<protein>
    <submittedName>
        <fullName evidence="1">Uncharacterized protein</fullName>
    </submittedName>
</protein>
<accession>A0A0F9I8H0</accession>
<name>A0A0F9I8H0_9ZZZZ</name>
<comment type="caution">
    <text evidence="1">The sequence shown here is derived from an EMBL/GenBank/DDBJ whole genome shotgun (WGS) entry which is preliminary data.</text>
</comment>
<dbReference type="AlphaFoldDB" id="A0A0F9I8H0"/>
<organism evidence="1">
    <name type="scientific">marine sediment metagenome</name>
    <dbReference type="NCBI Taxonomy" id="412755"/>
    <lineage>
        <taxon>unclassified sequences</taxon>
        <taxon>metagenomes</taxon>
        <taxon>ecological metagenomes</taxon>
    </lineage>
</organism>
<proteinExistence type="predicted"/>
<reference evidence="1" key="1">
    <citation type="journal article" date="2015" name="Nature">
        <title>Complex archaea that bridge the gap between prokaryotes and eukaryotes.</title>
        <authorList>
            <person name="Spang A."/>
            <person name="Saw J.H."/>
            <person name="Jorgensen S.L."/>
            <person name="Zaremba-Niedzwiedzka K."/>
            <person name="Martijn J."/>
            <person name="Lind A.E."/>
            <person name="van Eijk R."/>
            <person name="Schleper C."/>
            <person name="Guy L."/>
            <person name="Ettema T.J."/>
        </authorList>
    </citation>
    <scope>NUCLEOTIDE SEQUENCE</scope>
</reference>
<feature type="non-terminal residue" evidence="1">
    <location>
        <position position="40"/>
    </location>
</feature>